<evidence type="ECO:0000313" key="2">
    <source>
        <dbReference type="EMBL" id="QGU32448.1"/>
    </source>
</evidence>
<organism evidence="2 3">
    <name type="scientific">Thermochromatium tepidum ATCC 43061</name>
    <dbReference type="NCBI Taxonomy" id="316276"/>
    <lineage>
        <taxon>Bacteria</taxon>
        <taxon>Pseudomonadati</taxon>
        <taxon>Pseudomonadota</taxon>
        <taxon>Gammaproteobacteria</taxon>
        <taxon>Chromatiales</taxon>
        <taxon>Chromatiaceae</taxon>
        <taxon>Thermochromatium</taxon>
    </lineage>
</organism>
<gene>
    <name evidence="2" type="ORF">E6P07_05285</name>
</gene>
<dbReference type="Proteomes" id="UP000426424">
    <property type="component" value="Chromosome"/>
</dbReference>
<feature type="domain" description="Integrase catalytic" evidence="1">
    <location>
        <begin position="12"/>
        <end position="132"/>
    </location>
</feature>
<reference evidence="2 3" key="1">
    <citation type="submission" date="2019-12" db="EMBL/GenBank/DDBJ databases">
        <title>The complete genome of the thermophilic, anoxygenic phototrophic gammaproteobacterium Thermochromatium tepidum.</title>
        <authorList>
            <person name="Sattley W.M."/>
            <person name="Swingley W.D."/>
            <person name="Burchell B.M."/>
            <person name="Gurbani S.A."/>
            <person name="Kujawa C.M."/>
            <person name="Nuccio D.A."/>
            <person name="Schladweiler J."/>
            <person name="Shaffer K.N."/>
            <person name="Stokes L.M."/>
            <person name="Touchman J.W."/>
            <person name="Blankenship R.E."/>
            <person name="Madigan M.T."/>
        </authorList>
    </citation>
    <scope>NUCLEOTIDE SEQUENCE [LARGE SCALE GENOMIC DNA]</scope>
    <source>
        <strain evidence="2 3">ATCC 43061</strain>
    </source>
</reference>
<dbReference type="EMBL" id="CP039268">
    <property type="protein sequence ID" value="QGU32448.1"/>
    <property type="molecule type" value="Genomic_DNA"/>
</dbReference>
<proteinExistence type="predicted"/>
<protein>
    <submittedName>
        <fullName evidence="2">Integrase</fullName>
    </submittedName>
</protein>
<dbReference type="Pfam" id="PF12835">
    <property type="entry name" value="Integrase_1"/>
    <property type="match status" value="1"/>
</dbReference>
<accession>A0A6I6E7E0</accession>
<dbReference type="InterPro" id="IPR024456">
    <property type="entry name" value="Integrase_catalytic_putative"/>
</dbReference>
<dbReference type="AlphaFoldDB" id="A0A6I6E7E0"/>
<sequence>MQALEDAGLLRASAVAQLARSLGLRLREAVLGDIPRWLRERDERGAIDVREGTKGGRGKEVARWVPVDGAADCALENADTIRRELGCGNNLLKPSETYDDFVNDGEIHKARAILHRHGIEGYHDLRAAWACDRYQELADRPAPVVAQCLPSDDLTEEEAEAVETLSKELGLELAQELGHNRLDVLAAYIGSHYRG</sequence>
<keyword evidence="3" id="KW-1185">Reference proteome</keyword>
<name>A0A6I6E7E0_THETI</name>
<dbReference type="KEGG" id="ttp:E6P07_05285"/>
<evidence type="ECO:0000259" key="1">
    <source>
        <dbReference type="Pfam" id="PF12835"/>
    </source>
</evidence>
<evidence type="ECO:0000313" key="3">
    <source>
        <dbReference type="Proteomes" id="UP000426424"/>
    </source>
</evidence>
<dbReference type="OrthoDB" id="5394387at2"/>